<protein>
    <recommendedName>
        <fullName evidence="3">Glycosaminoglycan attachment site</fullName>
    </recommendedName>
</protein>
<dbReference type="RefSeq" id="WP_101766894.1">
    <property type="nucleotide sequence ID" value="NZ_BPPU01000001.1"/>
</dbReference>
<organism evidence="1 2">
    <name type="scientific">Photobacterium carnosum</name>
    <dbReference type="NCBI Taxonomy" id="2023717"/>
    <lineage>
        <taxon>Bacteria</taxon>
        <taxon>Pseudomonadati</taxon>
        <taxon>Pseudomonadota</taxon>
        <taxon>Gammaproteobacteria</taxon>
        <taxon>Vibrionales</taxon>
        <taxon>Vibrionaceae</taxon>
        <taxon>Photobacterium</taxon>
    </lineage>
</organism>
<reference evidence="1 2" key="1">
    <citation type="journal article" date="2018" name="Syst. Appl. Microbiol.">
        <title>Photobacterium carnosum sp. nov., isolated from spoiled modified atmosphere packaged poultry meat.</title>
        <authorList>
            <person name="Hilgarth M."/>
            <person name="Fuertes S."/>
            <person name="Ehrmann M."/>
            <person name="Vogel R.F."/>
        </authorList>
    </citation>
    <scope>NUCLEOTIDE SEQUENCE [LARGE SCALE GENOMIC DNA]</scope>
    <source>
        <strain evidence="1 2">TMW 2.2021</strain>
    </source>
</reference>
<dbReference type="EMBL" id="NPIB01000001">
    <property type="protein sequence ID" value="PLC59433.1"/>
    <property type="molecule type" value="Genomic_DNA"/>
</dbReference>
<keyword evidence="2" id="KW-1185">Reference proteome</keyword>
<accession>A0A2N4UWQ1</accession>
<sequence>MDVFAKIPNLPEDKLHDKFKLLRDEYYYKGAREIINDWTKDFHDRDNKIALEFQTTFHSAFWEFYLNAVFKKLGLSLQEKYNRPDFIIEGEYEFFVEAVVSEIKKGGKPESERTTDDHLSMLEPIKTDVEFSALIDEAIVRHSNSIYAKLDKYKGYKNKKGKWSTGYKDCEWVNDERPYVIALSSYGQINYGKEYIYSMFALLYGWYYSPEKDAYMIKQSVKKPGTNSNIELGIFNNEKMKDISAIIFTNTLTLGKLSSLSKSMQHDSAHVINVRYDRFSSPHYKIHEVNMDHPEDLLDGLYIFHNPNAKNRFECEEITSNHVVEYSLDDNGLGMEGARWPIVARYCSPFGQFYSELLKSTAASNYNKTIAYDIIKK</sequence>
<dbReference type="Proteomes" id="UP000234420">
    <property type="component" value="Unassembled WGS sequence"/>
</dbReference>
<evidence type="ECO:0000313" key="1">
    <source>
        <dbReference type="EMBL" id="PLC59433.1"/>
    </source>
</evidence>
<dbReference type="AlphaFoldDB" id="A0A2N4UWQ1"/>
<gene>
    <name evidence="1" type="ORF">CIK00_00015</name>
</gene>
<proteinExistence type="predicted"/>
<evidence type="ECO:0000313" key="2">
    <source>
        <dbReference type="Proteomes" id="UP000234420"/>
    </source>
</evidence>
<name>A0A2N4UWQ1_9GAMM</name>
<evidence type="ECO:0008006" key="3">
    <source>
        <dbReference type="Google" id="ProtNLM"/>
    </source>
</evidence>
<comment type="caution">
    <text evidence="1">The sequence shown here is derived from an EMBL/GenBank/DDBJ whole genome shotgun (WGS) entry which is preliminary data.</text>
</comment>